<reference evidence="2 3" key="1">
    <citation type="journal article" date="2022" name="DNA Res.">
        <title>Genome analysis of five recently described species of the CUG-Ser clade uncovers Candida theae as a new hybrid lineage with pathogenic potential in the Candida parapsilosis species complex.</title>
        <authorList>
            <person name="Mixao V."/>
            <person name="Del Olmo V."/>
            <person name="Hegedusova E."/>
            <person name="Saus E."/>
            <person name="Pryszcz L."/>
            <person name="Cillingova A."/>
            <person name="Nosek J."/>
            <person name="Gabaldon T."/>
        </authorList>
    </citation>
    <scope>NUCLEOTIDE SEQUENCE [LARGE SCALE GENOMIC DNA]</scope>
    <source>
        <strain evidence="2 3">CBS 12239</strain>
    </source>
</reference>
<feature type="region of interest" description="Disordered" evidence="1">
    <location>
        <begin position="1"/>
        <end position="45"/>
    </location>
</feature>
<dbReference type="RefSeq" id="XP_051608189.1">
    <property type="nucleotide sequence ID" value="XM_051752573.1"/>
</dbReference>
<keyword evidence="3" id="KW-1185">Reference proteome</keyword>
<organism evidence="2 3">
    <name type="scientific">Candida theae</name>
    <dbReference type="NCBI Taxonomy" id="1198502"/>
    <lineage>
        <taxon>Eukaryota</taxon>
        <taxon>Fungi</taxon>
        <taxon>Dikarya</taxon>
        <taxon>Ascomycota</taxon>
        <taxon>Saccharomycotina</taxon>
        <taxon>Pichiomycetes</taxon>
        <taxon>Debaryomycetaceae</taxon>
        <taxon>Candida/Lodderomyces clade</taxon>
        <taxon>Candida</taxon>
    </lineage>
</organism>
<evidence type="ECO:0000313" key="2">
    <source>
        <dbReference type="EMBL" id="KAI5957486.1"/>
    </source>
</evidence>
<dbReference type="AlphaFoldDB" id="A0AAD5FXW2"/>
<feature type="compositionally biased region" description="Polar residues" evidence="1">
    <location>
        <begin position="73"/>
        <end position="83"/>
    </location>
</feature>
<evidence type="ECO:0000256" key="1">
    <source>
        <dbReference type="SAM" id="MobiDB-lite"/>
    </source>
</evidence>
<evidence type="ECO:0000313" key="3">
    <source>
        <dbReference type="Proteomes" id="UP001204833"/>
    </source>
</evidence>
<proteinExistence type="predicted"/>
<dbReference type="Proteomes" id="UP001204833">
    <property type="component" value="Unassembled WGS sequence"/>
</dbReference>
<accession>A0AAD5FXW2</accession>
<feature type="region of interest" description="Disordered" evidence="1">
    <location>
        <begin position="71"/>
        <end position="98"/>
    </location>
</feature>
<comment type="caution">
    <text evidence="2">The sequence shown here is derived from an EMBL/GenBank/DDBJ whole genome shotgun (WGS) entry which is preliminary data.</text>
</comment>
<dbReference type="GeneID" id="76151239"/>
<protein>
    <submittedName>
        <fullName evidence="2">Uncharacterized protein</fullName>
    </submittedName>
</protein>
<name>A0AAD5FXW2_9ASCO</name>
<gene>
    <name evidence="2" type="ORF">KGF57_003180</name>
</gene>
<dbReference type="EMBL" id="JAIHNG010000121">
    <property type="protein sequence ID" value="KAI5957486.1"/>
    <property type="molecule type" value="Genomic_DNA"/>
</dbReference>
<feature type="compositionally biased region" description="Basic and acidic residues" evidence="1">
    <location>
        <begin position="25"/>
        <end position="38"/>
    </location>
</feature>
<sequence length="98" mass="11470">MPKHREFHTDTDPFWLEDNFSTDESMPHYDPNAKDDKSSSSMSNMNMDKKVDEMKDFTKGVQDSLHEYKMPTMESSSKSNSKYQQHEEPVDDLLNFLG</sequence>